<dbReference type="Pfam" id="PF00083">
    <property type="entry name" value="Sugar_tr"/>
    <property type="match status" value="1"/>
</dbReference>
<evidence type="ECO:0000256" key="9">
    <source>
        <dbReference type="SAM" id="Phobius"/>
    </source>
</evidence>
<feature type="transmembrane region" description="Helical" evidence="9">
    <location>
        <begin position="125"/>
        <end position="147"/>
    </location>
</feature>
<dbReference type="Gene3D" id="3.40.50.300">
    <property type="entry name" value="P-loop containing nucleotide triphosphate hydrolases"/>
    <property type="match status" value="1"/>
</dbReference>
<dbReference type="PROSITE" id="PS50850">
    <property type="entry name" value="MFS"/>
    <property type="match status" value="1"/>
</dbReference>
<dbReference type="GO" id="GO:0005351">
    <property type="term" value="F:carbohydrate:proton symporter activity"/>
    <property type="evidence" value="ECO:0007669"/>
    <property type="project" value="TreeGrafter"/>
</dbReference>
<keyword evidence="7 9" id="KW-0472">Membrane</keyword>
<organism evidence="11 12">
    <name type="scientific">Fusarium acutatum</name>
    <dbReference type="NCBI Taxonomy" id="78861"/>
    <lineage>
        <taxon>Eukaryota</taxon>
        <taxon>Fungi</taxon>
        <taxon>Dikarya</taxon>
        <taxon>Ascomycota</taxon>
        <taxon>Pezizomycotina</taxon>
        <taxon>Sordariomycetes</taxon>
        <taxon>Hypocreomycetidae</taxon>
        <taxon>Hypocreales</taxon>
        <taxon>Nectriaceae</taxon>
        <taxon>Fusarium</taxon>
        <taxon>Fusarium fujikuroi species complex</taxon>
    </lineage>
</organism>
<dbReference type="Pfam" id="PF20684">
    <property type="entry name" value="Fung_rhodopsin"/>
    <property type="match status" value="1"/>
</dbReference>
<feature type="transmembrane region" description="Helical" evidence="9">
    <location>
        <begin position="1596"/>
        <end position="1617"/>
    </location>
</feature>
<evidence type="ECO:0000259" key="10">
    <source>
        <dbReference type="PROSITE" id="PS50850"/>
    </source>
</evidence>
<dbReference type="Proteomes" id="UP000536711">
    <property type="component" value="Unassembled WGS sequence"/>
</dbReference>
<feature type="transmembrane region" description="Helical" evidence="9">
    <location>
        <begin position="207"/>
        <end position="228"/>
    </location>
</feature>
<dbReference type="PANTHER" id="PTHR48022">
    <property type="entry name" value="PLASTIDIC GLUCOSE TRANSPORTER 4"/>
    <property type="match status" value="1"/>
</dbReference>
<feature type="transmembrane region" description="Helical" evidence="9">
    <location>
        <begin position="1658"/>
        <end position="1677"/>
    </location>
</feature>
<feature type="transmembrane region" description="Helical" evidence="9">
    <location>
        <begin position="1516"/>
        <end position="1532"/>
    </location>
</feature>
<dbReference type="InterPro" id="IPR005828">
    <property type="entry name" value="MFS_sugar_transport-like"/>
</dbReference>
<feature type="transmembrane region" description="Helical" evidence="9">
    <location>
        <begin position="176"/>
        <end position="195"/>
    </location>
</feature>
<keyword evidence="6 9" id="KW-1133">Transmembrane helix</keyword>
<dbReference type="SUPFAM" id="SSF103473">
    <property type="entry name" value="MFS general substrate transporter"/>
    <property type="match status" value="1"/>
</dbReference>
<evidence type="ECO:0000313" key="12">
    <source>
        <dbReference type="Proteomes" id="UP000536711"/>
    </source>
</evidence>
<dbReference type="InterPro" id="IPR050360">
    <property type="entry name" value="MFS_Sugar_Transporters"/>
</dbReference>
<feature type="transmembrane region" description="Helical" evidence="9">
    <location>
        <begin position="1836"/>
        <end position="1858"/>
    </location>
</feature>
<comment type="subcellular location">
    <subcellularLocation>
        <location evidence="1">Membrane</location>
        <topology evidence="1">Multi-pass membrane protein</topology>
    </subcellularLocation>
</comment>
<dbReference type="InterPro" id="IPR003663">
    <property type="entry name" value="Sugar/inositol_transpt"/>
</dbReference>
<evidence type="ECO:0000256" key="8">
    <source>
        <dbReference type="SAM" id="MobiDB-lite"/>
    </source>
</evidence>
<dbReference type="Gene3D" id="1.20.1250.20">
    <property type="entry name" value="MFS general substrate transporter like domains"/>
    <property type="match status" value="1"/>
</dbReference>
<keyword evidence="5" id="KW-0677">Repeat</keyword>
<feature type="transmembrane region" description="Helical" evidence="9">
    <location>
        <begin position="1565"/>
        <end position="1584"/>
    </location>
</feature>
<evidence type="ECO:0000256" key="2">
    <source>
        <dbReference type="ARBA" id="ARBA00010992"/>
    </source>
</evidence>
<keyword evidence="4 9" id="KW-0812">Transmembrane</keyword>
<reference evidence="11 12" key="1">
    <citation type="submission" date="2020-01" db="EMBL/GenBank/DDBJ databases">
        <title>Identification and distribution of gene clusters putatively required for synthesis of sphingolipid metabolism inhibitors in phylogenetically diverse species of the filamentous fungus Fusarium.</title>
        <authorList>
            <person name="Kim H.-S."/>
            <person name="Busman M."/>
            <person name="Brown D.W."/>
            <person name="Divon H."/>
            <person name="Uhlig S."/>
            <person name="Proctor R.H."/>
        </authorList>
    </citation>
    <scope>NUCLEOTIDE SEQUENCE [LARGE SCALE GENOMIC DNA]</scope>
    <source>
        <strain evidence="11 12">NRRL 13308</strain>
    </source>
</reference>
<feature type="transmembrane region" description="Helical" evidence="9">
    <location>
        <begin position="1903"/>
        <end position="1927"/>
    </location>
</feature>
<dbReference type="InterPro" id="IPR036259">
    <property type="entry name" value="MFS_trans_sf"/>
</dbReference>
<evidence type="ECO:0000256" key="6">
    <source>
        <dbReference type="ARBA" id="ARBA00022989"/>
    </source>
</evidence>
<keyword evidence="3" id="KW-0813">Transport</keyword>
<evidence type="ECO:0000313" key="11">
    <source>
        <dbReference type="EMBL" id="KAF4429663.1"/>
    </source>
</evidence>
<feature type="transmembrane region" description="Helical" evidence="9">
    <location>
        <begin position="6"/>
        <end position="25"/>
    </location>
</feature>
<feature type="transmembrane region" description="Helical" evidence="9">
    <location>
        <begin position="37"/>
        <end position="60"/>
    </location>
</feature>
<name>A0A8H4JIZ9_9HYPO</name>
<dbReference type="EMBL" id="JAADJF010000260">
    <property type="protein sequence ID" value="KAF4429663.1"/>
    <property type="molecule type" value="Genomic_DNA"/>
</dbReference>
<comment type="caution">
    <text evidence="11">The sequence shown here is derived from an EMBL/GenBank/DDBJ whole genome shotgun (WGS) entry which is preliminary data.</text>
</comment>
<dbReference type="PANTHER" id="PTHR48022:SF77">
    <property type="entry name" value="MAJOR FACILITATOR SUPERFAMILY (MFS) PROFILE DOMAIN-CONTAINING PROTEIN"/>
    <property type="match status" value="1"/>
</dbReference>
<feature type="transmembrane region" description="Helical" evidence="9">
    <location>
        <begin position="1689"/>
        <end position="1708"/>
    </location>
</feature>
<dbReference type="SUPFAM" id="SSF53474">
    <property type="entry name" value="alpha/beta-Hydrolases"/>
    <property type="match status" value="1"/>
</dbReference>
<gene>
    <name evidence="11" type="ORF">FACUT_9072</name>
</gene>
<feature type="compositionally biased region" description="Basic and acidic residues" evidence="8">
    <location>
        <begin position="2002"/>
        <end position="2017"/>
    </location>
</feature>
<feature type="transmembrane region" description="Helical" evidence="9">
    <location>
        <begin position="1939"/>
        <end position="1957"/>
    </location>
</feature>
<evidence type="ECO:0000256" key="4">
    <source>
        <dbReference type="ARBA" id="ARBA00022692"/>
    </source>
</evidence>
<dbReference type="NCBIfam" id="TIGR00879">
    <property type="entry name" value="SP"/>
    <property type="match status" value="1"/>
</dbReference>
<dbReference type="InterPro" id="IPR027417">
    <property type="entry name" value="P-loop_NTPase"/>
</dbReference>
<keyword evidence="12" id="KW-1185">Reference proteome</keyword>
<dbReference type="InterPro" id="IPR049326">
    <property type="entry name" value="Rhodopsin_dom_fungi"/>
</dbReference>
<dbReference type="Gene3D" id="3.40.50.1820">
    <property type="entry name" value="alpha/beta hydrolase"/>
    <property type="match status" value="1"/>
</dbReference>
<evidence type="ECO:0000256" key="1">
    <source>
        <dbReference type="ARBA" id="ARBA00004141"/>
    </source>
</evidence>
<accession>A0A8H4JIZ9</accession>
<dbReference type="OrthoDB" id="7464126at2759"/>
<dbReference type="InterPro" id="IPR056884">
    <property type="entry name" value="NPHP3-like_N"/>
</dbReference>
<dbReference type="GO" id="GO:0016020">
    <property type="term" value="C:membrane"/>
    <property type="evidence" value="ECO:0007669"/>
    <property type="project" value="UniProtKB-SubCell"/>
</dbReference>
<sequence>MPSLDAEMWAWYALTLIVVVARMASRRMLLGSFKRMLADDYLMAVTMITYTALLAIVSVLTRTPTNLINPDDHIVLTPEDIKLREYGSKLVLVTEHMQMITLWGVKGCLLFMYGRLTMSLKQNFLVKLVAGYVVVGFVVMQILWFAAWCRPFNHYWQVPPDDLNCSAETNHMITNAVVNISSDIMIILLPMPVFLQSQLPLKRKIILCGVFALGIFTILAATMSKIYSLGDPFGTEWSYWYIREVSTAVIAANLPLTWTLLQRVFRLGSFHAKYGKSSNQRTGEGTSRFRSAYGNLSSMDRRPKKTTFVEPGMSFSESQEEINGKDIPLKIYQKNEVIVNITTEETSSDKRSPSPPGHTGLERINLREANAHGGSENGDKSANEMELGVVTKNHVALASKNAKPFLASHSTAAKRLMRHLVLEIHERSGFPTSFSTLIFLLRIIMGHDAEPTAPSTISPESIPSTGLSVVYEPPNDQPVVDIIMVHGLKGHPYKTWRFMPSEKAEKASTHSDSGVLKLKSSKRLEFKNSFKTWMKGSSSKDCLDQGIIDSPRITFSGTSTAESSVFWPADLLPQVCKNARILTFGYDTKVTKFTSGPTNMNSIFSHGKDFLFSLGRMRVPDRPIVFIAHSLGGILVKEMLALSSTSDINLVKGIVQCTAAVIFLGTPHRGSPELSAIGEWARSILNSFHFQTTSAILDALGLKTTDLERAHEAFSRLWLHYDFRVKTFQEGFGLTGIKLGVLGNKVVPHDSSLIGDSREHAETLQANHMEMSRFSSSQDPNFVKVAGEIMDIYTAIEREQIDHIQTGPFRLASEESPAAQFGSRDQQNVIDKKMLSTLVQSLRFNGMDTRRECISLPSINTGQWLFQNPTFRAWQTSKHFSKRLLFIKGKPGAGKSTLMKEAVRRTKSGFQARGCCASFFINTRGDSLECSPSGILRSLLCQLLTYCGDLRINLESEATIMPMRNIREKAALSSKEWSDRQMESLLTDILEVLSCELIPVYIFVDALDELGFGAERHVVTFWMNHVQSQIFRNTRVCLSCRHFPNISTTGCLELVLDAHNSPDILTYINLRLKSHIHEEEEHWRTDLSKKIFSMSTGVFLWVVLVIDAVCVHYDQGYSLRALVRLVEDTPTELKEVYAQIISTLIDSEKMLALRLFQWVTGAARPLRLDEWHHVLAFIAARPPKSLKEWRDSLTFTENDHQLERMIKTLSRGLLEISNSQPDIVASKEAGTSSVNAGAGSLDHEQGSARVVQVIHESVYDFLMLQGGFELLGWTGTSIIADCHCMIAITCLNYMNIPELDDLVVARQLNMIRDVVASSKCSSLMEELEDSHKRETTFGPKRTLDGLVTLPRIDPQKLVEAWVWNEHLASCSSSLRDVAHKSTASVSTRVKSQALKDYPALLLYAASELDYHIHLADSATSERMKAKLHRRLWDEELKKRLAALDTKMWVEKDMIEVESDTSLSSRSSTFQRQKIELLQARIKARRAEKGEAQGPRRPRTSSIMGVFTKFRFFNRRLALSCVLIAVSTFNYGFDNQAFATTQAMDAFDKQFGVWNEKTGTYILEPWWLSLFNSLNYIGFAAGVLIGTWISSRWGRRWCMFVMSLYALGTATIAVTSFHREQIMAARILNYVYVGMELGVVPTFQSEIEVPAQARGFMVGSYQLSLAVGGLVINSICFGTSSLPDNRAWRIPLGMFYIVPSIVVAGIWFVPESPRWLLRKNRVGEARKSLQQIREGAFTDEEIDAEFTELKVSLEQETEQGRFVELVRGINLKRTLIVMAVNFYQQAGGQAFVSQYGTIYVKSLGTINPFGFSLITSAISIVSITCILLWTDIVGRRVLMMASSITMFAAMMTMGGLGIVSPVDDSRKKGVISMMAVFASGFGMGWAPLVYVVTTELSALRLRDLTSRVGFTTNVIMNFTVNFSIPYLIYDKYAGLNSKVGFIFGGIMATALVFVYFCVPECKGKTLEQVDFLFNQGTPIRQFGKVDAAEMMRATQEDAGLGKVHSDGKDNTVTAEERV</sequence>
<evidence type="ECO:0000256" key="5">
    <source>
        <dbReference type="ARBA" id="ARBA00022737"/>
    </source>
</evidence>
<comment type="similarity">
    <text evidence="2">Belongs to the major facilitator superfamily. Sugar transporter (TC 2.A.1.1) family.</text>
</comment>
<feature type="transmembrane region" description="Helical" evidence="9">
    <location>
        <begin position="1808"/>
        <end position="1829"/>
    </location>
</feature>
<proteinExistence type="inferred from homology"/>
<dbReference type="SUPFAM" id="SSF52540">
    <property type="entry name" value="P-loop containing nucleoside triphosphate hydrolases"/>
    <property type="match status" value="1"/>
</dbReference>
<evidence type="ECO:0000256" key="7">
    <source>
        <dbReference type="ARBA" id="ARBA00023136"/>
    </source>
</evidence>
<dbReference type="Pfam" id="PF24883">
    <property type="entry name" value="NPHP3_N"/>
    <property type="match status" value="1"/>
</dbReference>
<feature type="domain" description="Major facilitator superfamily (MFS) profile" evidence="10">
    <location>
        <begin position="1519"/>
        <end position="1961"/>
    </location>
</feature>
<feature type="region of interest" description="Disordered" evidence="8">
    <location>
        <begin position="1997"/>
        <end position="2017"/>
    </location>
</feature>
<dbReference type="InterPro" id="IPR029058">
    <property type="entry name" value="AB_hydrolase_fold"/>
</dbReference>
<feature type="transmembrane region" description="Helical" evidence="9">
    <location>
        <begin position="1870"/>
        <end position="1891"/>
    </location>
</feature>
<evidence type="ECO:0000256" key="3">
    <source>
        <dbReference type="ARBA" id="ARBA00022448"/>
    </source>
</evidence>
<dbReference type="InterPro" id="IPR020846">
    <property type="entry name" value="MFS_dom"/>
</dbReference>
<feature type="region of interest" description="Disordered" evidence="8">
    <location>
        <begin position="342"/>
        <end position="363"/>
    </location>
</feature>
<protein>
    <submittedName>
        <fullName evidence="11">RGT2-Sensor of high external glucose concentration</fullName>
    </submittedName>
</protein>